<protein>
    <recommendedName>
        <fullName evidence="9">Solute carrier family 35 member F6</fullName>
    </recommendedName>
</protein>
<evidence type="ECO:0000256" key="1">
    <source>
        <dbReference type="ARBA" id="ARBA00004141"/>
    </source>
</evidence>
<comment type="subcellular location">
    <subcellularLocation>
        <location evidence="1">Membrane</location>
        <topology evidence="1">Multi-pass membrane protein</topology>
    </subcellularLocation>
</comment>
<evidence type="ECO:0000256" key="6">
    <source>
        <dbReference type="SAM" id="Phobius"/>
    </source>
</evidence>
<feature type="transmembrane region" description="Helical" evidence="6">
    <location>
        <begin position="141"/>
        <end position="163"/>
    </location>
</feature>
<evidence type="ECO:0000313" key="7">
    <source>
        <dbReference type="EMBL" id="KAK9802798.1"/>
    </source>
</evidence>
<feature type="transmembrane region" description="Helical" evidence="6">
    <location>
        <begin position="116"/>
        <end position="134"/>
    </location>
</feature>
<dbReference type="EMBL" id="JALJOQ010000067">
    <property type="protein sequence ID" value="KAK9802798.1"/>
    <property type="molecule type" value="Genomic_DNA"/>
</dbReference>
<dbReference type="InterPro" id="IPR037185">
    <property type="entry name" value="EmrE-like"/>
</dbReference>
<dbReference type="Proteomes" id="UP001465755">
    <property type="component" value="Unassembled WGS sequence"/>
</dbReference>
<keyword evidence="5 6" id="KW-0472">Membrane</keyword>
<keyword evidence="8" id="KW-1185">Reference proteome</keyword>
<evidence type="ECO:0000256" key="5">
    <source>
        <dbReference type="ARBA" id="ARBA00023136"/>
    </source>
</evidence>
<dbReference type="Pfam" id="PF04142">
    <property type="entry name" value="Nuc_sug_transp"/>
    <property type="match status" value="1"/>
</dbReference>
<name>A0AAW1P1H9_9CHLO</name>
<feature type="transmembrane region" description="Helical" evidence="6">
    <location>
        <begin position="353"/>
        <end position="371"/>
    </location>
</feature>
<proteinExistence type="inferred from homology"/>
<feature type="transmembrane region" description="Helical" evidence="6">
    <location>
        <begin position="242"/>
        <end position="262"/>
    </location>
</feature>
<feature type="transmembrane region" description="Helical" evidence="6">
    <location>
        <begin position="282"/>
        <end position="305"/>
    </location>
</feature>
<reference evidence="7 8" key="1">
    <citation type="journal article" date="2024" name="Nat. Commun.">
        <title>Phylogenomics reveals the evolutionary origins of lichenization in chlorophyte algae.</title>
        <authorList>
            <person name="Puginier C."/>
            <person name="Libourel C."/>
            <person name="Otte J."/>
            <person name="Skaloud P."/>
            <person name="Haon M."/>
            <person name="Grisel S."/>
            <person name="Petersen M."/>
            <person name="Berrin J.G."/>
            <person name="Delaux P.M."/>
            <person name="Dal Grande F."/>
            <person name="Keller J."/>
        </authorList>
    </citation>
    <scope>NUCLEOTIDE SEQUENCE [LARGE SCALE GENOMIC DNA]</scope>
    <source>
        <strain evidence="7 8">SAG 2036</strain>
    </source>
</reference>
<evidence type="ECO:0008006" key="9">
    <source>
        <dbReference type="Google" id="ProtNLM"/>
    </source>
</evidence>
<evidence type="ECO:0000313" key="8">
    <source>
        <dbReference type="Proteomes" id="UP001465755"/>
    </source>
</evidence>
<evidence type="ECO:0000256" key="3">
    <source>
        <dbReference type="ARBA" id="ARBA00022692"/>
    </source>
</evidence>
<dbReference type="GO" id="GO:0000139">
    <property type="term" value="C:Golgi membrane"/>
    <property type="evidence" value="ECO:0007669"/>
    <property type="project" value="InterPro"/>
</dbReference>
<evidence type="ECO:0000256" key="2">
    <source>
        <dbReference type="ARBA" id="ARBA00006447"/>
    </source>
</evidence>
<keyword evidence="4 6" id="KW-1133">Transmembrane helix</keyword>
<keyword evidence="3 6" id="KW-0812">Transmembrane</keyword>
<evidence type="ECO:0000256" key="4">
    <source>
        <dbReference type="ARBA" id="ARBA00022989"/>
    </source>
</evidence>
<dbReference type="PANTHER" id="PTHR13146">
    <property type="match status" value="1"/>
</dbReference>
<comment type="similarity">
    <text evidence="2">Belongs to the nucleotide-sugar transporter family. CMP-Sialate:CMP antiporter (TC 2.A.7.12) subfamily.</text>
</comment>
<accession>A0AAW1P1H9</accession>
<feature type="transmembrane region" description="Helical" evidence="6">
    <location>
        <begin position="312"/>
        <end position="333"/>
    </location>
</feature>
<comment type="caution">
    <text evidence="7">The sequence shown here is derived from an EMBL/GenBank/DDBJ whole genome shotgun (WGS) entry which is preliminary data.</text>
</comment>
<dbReference type="InterPro" id="IPR007271">
    <property type="entry name" value="Nuc_sug_transpt"/>
</dbReference>
<gene>
    <name evidence="7" type="ORF">WJX73_007502</name>
</gene>
<dbReference type="AlphaFoldDB" id="A0AAW1P1H9"/>
<organism evidence="7 8">
    <name type="scientific">Symbiochloris irregularis</name>
    <dbReference type="NCBI Taxonomy" id="706552"/>
    <lineage>
        <taxon>Eukaryota</taxon>
        <taxon>Viridiplantae</taxon>
        <taxon>Chlorophyta</taxon>
        <taxon>core chlorophytes</taxon>
        <taxon>Trebouxiophyceae</taxon>
        <taxon>Trebouxiales</taxon>
        <taxon>Trebouxiaceae</taxon>
        <taxon>Symbiochloris</taxon>
    </lineage>
</organism>
<feature type="transmembrane region" description="Helical" evidence="6">
    <location>
        <begin position="198"/>
        <end position="221"/>
    </location>
</feature>
<dbReference type="SUPFAM" id="SSF103481">
    <property type="entry name" value="Multidrug resistance efflux transporter EmrE"/>
    <property type="match status" value="1"/>
</dbReference>
<dbReference type="GO" id="GO:0015165">
    <property type="term" value="F:pyrimidine nucleotide-sugar transmembrane transporter activity"/>
    <property type="evidence" value="ECO:0007669"/>
    <property type="project" value="InterPro"/>
</dbReference>
<sequence>MATAVSVVGLLVSSTGSALLRKVLFQLEGVGVGNTVHAFLKPWFTTWESLAACDVEQPLLDSFNSKELQRKAEQGLPVADVSWGDLGRLLVPAVCSVLQIIVQGVGLAYISASTSMVLGGSAILFTAALSTTLLKCRLGKLHWAGIFLVLFGVTIVAVANIVWPLPELRPGFHASPLPLSALHSAISKALFQELPDSVYNMIMGVSLTLLSQLLLAGQLVAEEWLLRSSVLHPLQVLGYEGLLGTIIVTIVGIPLTTLLPGTDQGGMLENWADSCAMLWRTPSVGIVNAVFFASVIGLNIFGVAVTRALGSVFRAVLLTARTALVWVVNVALWETHVGGGKVGEAWAYPTSQLQLIGFALVLLGTVIYAQGSSHVAVQYRAAKNAAQANDPSVHAATLSHATAQVTRLHAYTSVLIPPRLPAAVLRQPGERALRPRLSAPPAGAGTHRGLAAGLAPQRVPSATCSPMHPRPCQATRP</sequence>
<dbReference type="PANTHER" id="PTHR13146:SF6">
    <property type="entry name" value="THH1_TOM1_TOM3 DOMAIN-CONTAINING PROTEIN"/>
    <property type="match status" value="1"/>
</dbReference>